<accession>A0AAN8P2H6</accession>
<feature type="domain" description="Ig-like" evidence="13">
    <location>
        <begin position="859"/>
        <end position="953"/>
    </location>
</feature>
<proteinExistence type="inferred from homology"/>
<feature type="compositionally biased region" description="Acidic residues" evidence="12">
    <location>
        <begin position="4301"/>
        <end position="4310"/>
    </location>
</feature>
<evidence type="ECO:0000256" key="12">
    <source>
        <dbReference type="SAM" id="MobiDB-lite"/>
    </source>
</evidence>
<feature type="domain" description="Ig-like" evidence="13">
    <location>
        <begin position="3647"/>
        <end position="3738"/>
    </location>
</feature>
<evidence type="ECO:0000256" key="11">
    <source>
        <dbReference type="ARBA" id="ARBA00023319"/>
    </source>
</evidence>
<evidence type="ECO:0000256" key="9">
    <source>
        <dbReference type="ARBA" id="ARBA00023157"/>
    </source>
</evidence>
<feature type="domain" description="Ig-like" evidence="13">
    <location>
        <begin position="2060"/>
        <end position="2151"/>
    </location>
</feature>
<dbReference type="FunFam" id="2.60.40.10:FF:000962">
    <property type="entry name" value="titin isoform X1"/>
    <property type="match status" value="3"/>
</dbReference>
<evidence type="ECO:0000256" key="4">
    <source>
        <dbReference type="ARBA" id="ARBA00022490"/>
    </source>
</evidence>
<evidence type="ECO:0000256" key="7">
    <source>
        <dbReference type="ARBA" id="ARBA00022840"/>
    </source>
</evidence>
<keyword evidence="3" id="KW-0728">SH3 domain</keyword>
<feature type="domain" description="Ig-like" evidence="13">
    <location>
        <begin position="1661"/>
        <end position="1752"/>
    </location>
</feature>
<feature type="domain" description="Ig-like" evidence="13">
    <location>
        <begin position="3510"/>
        <end position="3596"/>
    </location>
</feature>
<feature type="region of interest" description="Disordered" evidence="12">
    <location>
        <begin position="207"/>
        <end position="237"/>
    </location>
</feature>
<feature type="domain" description="Ig-like" evidence="13">
    <location>
        <begin position="2459"/>
        <end position="2550"/>
    </location>
</feature>
<dbReference type="GO" id="GO:0045989">
    <property type="term" value="P:positive regulation of striated muscle contraction"/>
    <property type="evidence" value="ECO:0007669"/>
    <property type="project" value="UniProtKB-ARBA"/>
</dbReference>
<evidence type="ECO:0000256" key="10">
    <source>
        <dbReference type="ARBA" id="ARBA00023179"/>
    </source>
</evidence>
<feature type="region of interest" description="Disordered" evidence="12">
    <location>
        <begin position="4586"/>
        <end position="4606"/>
    </location>
</feature>
<feature type="domain" description="Ig-like" evidence="13">
    <location>
        <begin position="3781"/>
        <end position="3871"/>
    </location>
</feature>
<feature type="domain" description="Ig-like" evidence="13">
    <location>
        <begin position="2863"/>
        <end position="2954"/>
    </location>
</feature>
<dbReference type="SMART" id="SM00408">
    <property type="entry name" value="IGc2"/>
    <property type="match status" value="34"/>
</dbReference>
<feature type="domain" description="Ig-like" evidence="13">
    <location>
        <begin position="4702"/>
        <end position="4789"/>
    </location>
</feature>
<feature type="domain" description="Ig-like" evidence="13">
    <location>
        <begin position="3101"/>
        <end position="3192"/>
    </location>
</feature>
<dbReference type="InterPro" id="IPR007110">
    <property type="entry name" value="Ig-like_dom"/>
</dbReference>
<dbReference type="FunFam" id="2.60.40.10:FF:001163">
    <property type="entry name" value="Sallimus, isoform Q"/>
    <property type="match status" value="1"/>
</dbReference>
<keyword evidence="7" id="KW-0067">ATP-binding</keyword>
<gene>
    <name evidence="14" type="ORF">RUM43_002656</name>
</gene>
<evidence type="ECO:0000256" key="2">
    <source>
        <dbReference type="ARBA" id="ARBA00006692"/>
    </source>
</evidence>
<protein>
    <recommendedName>
        <fullName evidence="13">Ig-like domain-containing protein</fullName>
    </recommendedName>
</protein>
<keyword evidence="6" id="KW-0547">Nucleotide-binding</keyword>
<dbReference type="Proteomes" id="UP001372834">
    <property type="component" value="Unassembled WGS sequence"/>
</dbReference>
<feature type="domain" description="Ig-like" evidence="13">
    <location>
        <begin position="3000"/>
        <end position="3089"/>
    </location>
</feature>
<dbReference type="Gene3D" id="2.60.40.10">
    <property type="entry name" value="Immunoglobulins"/>
    <property type="match status" value="35"/>
</dbReference>
<sequence length="4794" mass="540118">MHTPTSQMSQQQFSMTERISSSASPPVFEQIFRNARFAQGGNALFEGKIRGNPKPTVTWTRKGAPLLESSKFQMRYEEQTGNVSLLINKIGPGDEGEYTCTARNQYGEAICSVYIQPEGTIMPQQSFPSQGYQREISQTMETTEQKSSTMFQKFQQQQMTERYGYSNGLANGHTITEDFKVDIFEYRIVREVAFRNTLTRRYANESDAQIPQTVDRSLGPAAPPQISQKPRSSKVNEGVDATFQAKVSGNPRPRLTWFKNGQRLIPSQKYIMTYSNQIATLQVKNVTAEDSGHYTLLVENPQGCVVASACLAVEPSADAYIEPPMESATSVESESSKSLAPNFVRVCSDRDAQEGKMTRFDCRVTGRPYPEVTWYINGRLVSDDATHKILVNESGNHALMITNVGRNDHGVVTCVAKNKAGETSFQCNLNVIEKELVVAPKFVERFTTVNVKEGEPVVLNARAVGTPVPRITWQKDGVQIVPGPDVSIMTDGGASTLEIFRAKPSDAAWYQCMAQNVAGSTATRARLFVETPKIVQETEPRRLNLPRPTRVIEPEYESGPEVIYLRHVERSKRYRRNMEDEKVYPPPQFIIPLRDANSHEGGKVHFEGRIEPVGDPTMRVEWYINGRPLAASSRARTTFQFGYIALDFLALVFEDSGEYLCRVVSSTGVAESRGILRVTERPAIELSSQHPDSLQQIQQLEDYSRYQRTQSVEELPGQKPVFIRPLRDLGELHEGRNAHFEGQLTPVSDPTMKVEWYKDGRPITASSRISTIFNFGYVSLNIMQLRPEDAGQYTVRAVNRLGEALSSSNLSVFVRQNVTADSGIPEQQRYIDKTSELEAYQLQQQYKPAPAGPPESIAPPVFKSPIKDQLNIKEGAFAHFEARLEPLNDPTMKVVWYKDGKPVEASSRITSFFNFGYVALTIKYVTARDIGVYTCKAYNQLGQDETSAQLTVTGKQDVIFDSQHPGGLQKIQNLEDSSRYERMVKEEQFVTQKPRFLGPLKGTNKIVEGQRAHFEVRVEPQNDLSMIIEWYHNGKPLQTANRTQTYHDFGYVALDITSVRPEDAGTYTVVARNKLGDAQISASMEVESRSSVDTSSMHHGLYEKTKRMEDSKFVEPHYDIEEISKSKPVFIQPLSDPKPVFEGKSIHLECRLEPMGDPTMRVEWYCNGRPVTIGSRFRTYYDFGFVALDIIQAQASDSGEYTVRATNHLGSAHTSACVRVIDRSDIVTETQNESALEQIQMLEDSSRHRRHVAEDITIVQAPQFTRPLHNLETIEGTNIHLECRLQPVGDPNMRVDWFVNGRPVKTGHRFKPAYDFDYVALDLLSVYPEDSGVYTCQARNQLGEAVTSCSVKIIAKKDLVLESQHPSGLEKIQYLEDASRYKRTEVTDEVVKMKPKFITKPKSLENMREGQHAHFECKLEPVTDSNLKVEWYKNGRPITVGHRFRPIHDFGYVALDIIDLIAEDSGTYTCRATNMLGMDETMCTLKCHGSSTILTGTQNEGGLEKIQYLEDKSRYQRQEVVDEVTKQTPTFTTSLKNIDIKEGQRAHFECRLIPVSDPTMKVEWFHNNMPLKSGSRFTETNSFGFVALDIMHSHPDDSGTYTCRARNALGEAVTSAQLNTRSRKSIYLETQHEGVMNKLNYLEDDSRHRKQPQHEETVSQPPVFTMPVKDLRVAENQAAHFEARLIPVGDPRLKVEWLRNGVPISASNRVTTMHDFGYVALNMKYVYPEDSGTYTCRAVNDLGEAVTSATLVCQSKASLLMESQHEEALEKLHALEAGRKRRKEDEEIVVTEPPRFTASLNGPTNLYEGQSAHYECRIEPYPDANMKVEWFHNGKPLQIGHRYRSTYDFGFAALDVLGVYPEDSGEYTCKATNKLGTAKSSVNLKVTGRSSIISDTQHQDALQKIQYLEDDSRYKRVEKEEGLALEKPQFGRGLNNVEHLPEGKSAHLEATLTPVNDPTMKVEWFCNGRPIPQGHRFKTTYDFGYVALDILYAYPEDSGTYMCKARNAVGEAVTTSSVTVDSKAGLDLSTVDAERLKKIRELENYERPVKTEVEPEKRKPVFTTALNNVENLKEGEHAHLECRVEPIDDPNLKIEWFVNGVPIRTGHRFRTTHDFGYVALDVLYTYAEDSGNYMCKATNDVGEAVNTCSVKCSSRKSIYLESQHPDGLQKIKELESQGRPSKPEVEEAPITPPKFVSELRGTTEVVEGGTAHFECQVEPLHDPNLRIEFYHNGKPLPSASRFHITFDFGYAALDITHCVPEDAGEYTAKAINALGQCTSSINLKVIPKGSIISESQRPEGLEKIRQLEQQTPYKRPEAPEQVTMQRPVFTQPLQNIDGIGEAQTAHFECRLIPVGDPTLKVEWFRNEKPLEMSSRITKTHDFGYVSLDMTHVRPEDEGVYMCRASNPLGEAVTTASMTVKSKANIQLETQHPDGLRSIQKLEQKAPQRAEEPERTFEKPIFTQLLTGPSELWEGQHAHFECRVVPVGDPSLRLEWFVNGVELKMGSRFRVTHDFGFITLDISSTVTEDSGVYMCKAINNAGEAVTSTSLKVKPRSSIVGDAIQPDAWQKIQLKEAEMNKVPPKFVDTAPQQAPVFTTHLQSFEKLVEGQQVFLEAQVEPRADPNLRIEWFKNGEPLATGSRIRGTFDFGLVTLTINGLRPDDSAIYTCKAVNLLGEAVSTCTLKIEDRDWLLANTLHPEAMPRIAALEQVPGKKSEAPEPVFEGPAFITHLNNIECHEGDNVRFECQVEPSKDPTLKIDWFVNGKPLPTGAKYKSSYDFGQVALDISHCYGEDSGMYTCRATNSKGQATTSGTLKCIGKQSIYLDTQHPMGKAGLEKVQEIDDLTSGKYQRQDSGPESEFQKPIFIVPLPQENRIGEGSPLRLECQVEPKEDPNLKIEWYFNSKALVHGSRFKMTNDFGYVTLDLMDVYERDQGIYTCKAWNKAGEAYTSTTLYCKGKEGLIESTQHPKGKEGLEKIQDLEESLKRPDAKPAESEEGQPPRFTSQFQHLSNLSEGDIAHFEASLTPVGDQTMVVEWFYNNKVLEASHRTRTVYAFGMVMLEILGTQIEDSGVYTCRATNKWGKDEISVNLECVDKSKGQKPHFTTHIQNIDNLKEGQSAHFECTLVPVGDPNMKVEWFHNGQPLRQSSRIKHVSDFGFVVMDISYAQSHDTGEYICRASNKYGEDYTKATIKCTGKGGVFFDSLKPDSLAKIRELEAVSAASSAPTPAQSMEPPKFITQIADITQLKEGQSAHFEARLIPINDPTMVVEWYCNGKKLPHGHRYRTFHDFGIVILDILYCYEENSGVYECRAKNQCGSDMTKASLKCYSKANLILDSQLPKGMEGGLEKIQNLEDAQFKARDEKTVESKGMAPVFTVPLSNIKDLREGESAHFEGRLIPTDDPKLKVEWFWNGKPLKTGSRFRTFCDFGFVILEIAPVYPEDAGEYSCRATNDYGEAVTTAQMNVQGKRSIILESQLPKGMEGTIDRIAELEGLGQPRDSTMPEEDSGKPPEFITTPEDLILSENGSAHFECRLTPVNDPSMRVEWFHNGKALWAGSRIRTINDFGFVILEIDGVYFRDSGLYTCKATNKHGEASVSCQLQVKGRTGIDLEPQLPSQFRTGTESLQKLEEALHKKDEIVTTEETPNPPRFIVELKDCLNVAEARPVHFECRVEPVGDPTMRIDWFHNGKPFATGSRVHMLNDFGFIVLDMDYVYGRDSGEYVCRATNKWGSATTKATLTCRDQHDIILDSQLPQGISGEKLKDLEKGSGTAPLPEDAPGEPPKFITQIESVSTTEGEPVHFECRVEPKNDPHLNIEWYHNGKLLKAGHRFRTLFDLGYVSLTLINVYPEDAGEYVCRAYNKLGEDFTKATITCKKTSSIILQNQVPKGMKKNEALMQMEASIKKYTSEIYLTEDDLYEPERRQPPRFVTQIQENLQLVERDVFKFECQLAPVGDPNMKVEWFFNGKPLLHKNRLHPIYDFGYVALNFEWVYPEDSGEYLCRATNLYGMDETRAVIKIAGKPSIIYDSQLPKGMKSIEMIRDMEASWQQHHRVDQEEEVKQKEPPQFVTKPEPFVVLEGECARFCCRVTGYPKPRVMWLINGKTIVNGTRTKLTYDGMWHLDIPKTRQYDDGKIEVIAKNSAGEAICETTLTVKPRGDDYRGVLKNSPRPWYDIELSGYQKERQETELEKMFEERNQQERVFEPEHLRKKEVKEPETEWQKTVKSKKGDEYYGKLRNLEEEQIVKETKLREASHQFAIPGETVARKSLARGMAKSYEQNLGKEEPVLEWQQKAKERSRRFKTEEEDTEVEEVDTTKRGEVKRGARGVPEPSQSTIHGKEVHVAKQKQTQKETQGDLEITRNISATETTEVEHKGTTHERVVEGHVKPAKPPFFTKKIQPCRAFEQEQARFEVEFDGDPMPKVKWFRENQLINNSPDFQIHTFGTKSVLILRQVFLEDSGVFAVIAENRGGTAKCSANLVVEEKRRAGRGGAIPPNFLTTIQSCNTPAGQLARFDAKISGTKPLDVYWLKDGKKVLPDIRFKVLEEDNTYTLLIIEAVPEDSGTYECVAINNAGEARCEAECVIQAPASRKTPARTTPQSGTEQKPSLLEPIKSQTVREGQSVAFRCKITGRPSPQVQWFKGENLIKPSKYFQMQKEGDWCTLRITEAFPEDEGPYKCVATNTGGSVTTSATLKVTAPDSKEKAPSLSPMKDVTVTEGSPAQFRTKVTGVPQPTIQWLREGMLIPQSADFQMIQEGNNAVLLIATTYEEDSGTFTCRATNSAGQSEVSARLTVKSKN</sequence>
<feature type="domain" description="Ig-like" evidence="13">
    <location>
        <begin position="4492"/>
        <end position="4582"/>
    </location>
</feature>
<evidence type="ECO:0000313" key="14">
    <source>
        <dbReference type="EMBL" id="KAK6628840.1"/>
    </source>
</evidence>
<evidence type="ECO:0000256" key="5">
    <source>
        <dbReference type="ARBA" id="ARBA00022737"/>
    </source>
</evidence>
<feature type="domain" description="Ig-like" evidence="13">
    <location>
        <begin position="1529"/>
        <end position="1619"/>
    </location>
</feature>
<comment type="caution">
    <text evidence="14">The sequence shown here is derived from an EMBL/GenBank/DDBJ whole genome shotgun (WGS) entry which is preliminary data.</text>
</comment>
<dbReference type="Pfam" id="PF07679">
    <property type="entry name" value="I-set"/>
    <property type="match status" value="35"/>
</dbReference>
<feature type="domain" description="Ig-like" evidence="13">
    <location>
        <begin position="587"/>
        <end position="676"/>
    </location>
</feature>
<feature type="compositionally biased region" description="Basic and acidic residues" evidence="12">
    <location>
        <begin position="4334"/>
        <end position="4351"/>
    </location>
</feature>
<evidence type="ECO:0000259" key="13">
    <source>
        <dbReference type="PROSITE" id="PS50835"/>
    </source>
</evidence>
<dbReference type="FunFam" id="2.60.40.10:FF:000966">
    <property type="entry name" value="Sallimus, isoform P"/>
    <property type="match status" value="1"/>
</dbReference>
<dbReference type="InterPro" id="IPR036179">
    <property type="entry name" value="Ig-like_dom_sf"/>
</dbReference>
<feature type="domain" description="Ig-like" evidence="13">
    <location>
        <begin position="720"/>
        <end position="811"/>
    </location>
</feature>
<feature type="domain" description="Ig-like" evidence="13">
    <location>
        <begin position="3234"/>
        <end position="3325"/>
    </location>
</feature>
<dbReference type="PROSITE" id="PS50835">
    <property type="entry name" value="IG_LIKE"/>
    <property type="match status" value="34"/>
</dbReference>
<dbReference type="FunFam" id="2.60.40.10:FF:001311">
    <property type="entry name" value="Sallimus, isoform U"/>
    <property type="match status" value="1"/>
</dbReference>
<feature type="domain" description="Ig-like" evidence="13">
    <location>
        <begin position="2193"/>
        <end position="2284"/>
    </location>
</feature>
<feature type="domain" description="Ig-like" evidence="13">
    <location>
        <begin position="1128"/>
        <end position="1219"/>
    </location>
</feature>
<feature type="domain" description="Ig-like" evidence="13">
    <location>
        <begin position="2327"/>
        <end position="2420"/>
    </location>
</feature>
<dbReference type="FunFam" id="2.60.40.10:FF:000107">
    <property type="entry name" value="Myosin, light chain kinase a"/>
    <property type="match status" value="1"/>
</dbReference>
<dbReference type="FunFam" id="2.60.40.10:FF:000697">
    <property type="entry name" value="titin isoform X1"/>
    <property type="match status" value="1"/>
</dbReference>
<feature type="domain" description="Ig-like" evidence="13">
    <location>
        <begin position="994"/>
        <end position="1087"/>
    </location>
</feature>
<dbReference type="FunFam" id="2.60.40.10:FF:000119">
    <property type="entry name" value="Sallimus, isoform P"/>
    <property type="match status" value="17"/>
</dbReference>
<evidence type="ECO:0000256" key="3">
    <source>
        <dbReference type="ARBA" id="ARBA00022443"/>
    </source>
</evidence>
<feature type="domain" description="Ig-like" evidence="13">
    <location>
        <begin position="440"/>
        <end position="528"/>
    </location>
</feature>
<dbReference type="GO" id="GO:0005524">
    <property type="term" value="F:ATP binding"/>
    <property type="evidence" value="ECO:0007669"/>
    <property type="project" value="UniProtKB-KW"/>
</dbReference>
<evidence type="ECO:0000256" key="8">
    <source>
        <dbReference type="ARBA" id="ARBA00023054"/>
    </source>
</evidence>
<feature type="region of interest" description="Disordered" evidence="12">
    <location>
        <begin position="2983"/>
        <end position="3002"/>
    </location>
</feature>
<feature type="domain" description="Ig-like" evidence="13">
    <location>
        <begin position="3924"/>
        <end position="4017"/>
    </location>
</feature>
<dbReference type="GO" id="GO:0031674">
    <property type="term" value="C:I band"/>
    <property type="evidence" value="ECO:0007669"/>
    <property type="project" value="UniProtKB-ARBA"/>
</dbReference>
<keyword evidence="5" id="KW-0677">Repeat</keyword>
<feature type="region of interest" description="Disordered" evidence="12">
    <location>
        <begin position="1"/>
        <end position="20"/>
    </location>
</feature>
<evidence type="ECO:0000313" key="15">
    <source>
        <dbReference type="Proteomes" id="UP001372834"/>
    </source>
</evidence>
<dbReference type="FunFam" id="2.60.40.10:FF:000425">
    <property type="entry name" value="Myosin light chain kinase"/>
    <property type="match status" value="2"/>
</dbReference>
<feature type="domain" description="Ig-like" evidence="13">
    <location>
        <begin position="2725"/>
        <end position="2815"/>
    </location>
</feature>
<dbReference type="FunFam" id="2.60.40.10:FF:001048">
    <property type="entry name" value="Sallimus, isoform Q"/>
    <property type="match status" value="1"/>
</dbReference>
<feature type="domain" description="Ig-like" evidence="13">
    <location>
        <begin position="341"/>
        <end position="430"/>
    </location>
</feature>
<feature type="compositionally biased region" description="Basic and acidic residues" evidence="12">
    <location>
        <begin position="4311"/>
        <end position="4320"/>
    </location>
</feature>
<dbReference type="GO" id="GO:0060298">
    <property type="term" value="P:positive regulation of sarcomere organization"/>
    <property type="evidence" value="ECO:0007669"/>
    <property type="project" value="UniProtKB-ARBA"/>
</dbReference>
<feature type="domain" description="Ig-like" evidence="13">
    <location>
        <begin position="4603"/>
        <end position="4691"/>
    </location>
</feature>
<feature type="compositionally biased region" description="Basic and acidic residues" evidence="12">
    <location>
        <begin position="2983"/>
        <end position="2993"/>
    </location>
</feature>
<dbReference type="InterPro" id="IPR013783">
    <property type="entry name" value="Ig-like_fold"/>
</dbReference>
<dbReference type="CDD" id="cd00096">
    <property type="entry name" value="Ig"/>
    <property type="match status" value="1"/>
</dbReference>
<feature type="domain" description="Ig-like" evidence="13">
    <location>
        <begin position="1262"/>
        <end position="1352"/>
    </location>
</feature>
<dbReference type="FunFam" id="2.60.40.10:FF:001269">
    <property type="entry name" value="Sallimus, isoform P"/>
    <property type="match status" value="1"/>
</dbReference>
<feature type="domain" description="Ig-like" evidence="13">
    <location>
        <begin position="4063"/>
        <end position="4150"/>
    </location>
</feature>
<feature type="region of interest" description="Disordered" evidence="12">
    <location>
        <begin position="4288"/>
        <end position="4352"/>
    </location>
</feature>
<feature type="compositionally biased region" description="Polar residues" evidence="12">
    <location>
        <begin position="4591"/>
        <end position="4602"/>
    </location>
</feature>
<dbReference type="InterPro" id="IPR013098">
    <property type="entry name" value="Ig_I-set"/>
</dbReference>
<comment type="subcellular location">
    <subcellularLocation>
        <location evidence="1">Cytoplasm</location>
        <location evidence="1">Myofibril</location>
        <location evidence="1">Sarcomere</location>
    </subcellularLocation>
</comment>
<feature type="domain" description="Ig-like" evidence="13">
    <location>
        <begin position="1395"/>
        <end position="1486"/>
    </location>
</feature>
<keyword evidence="8" id="KW-0175">Coiled coil</keyword>
<dbReference type="FunFam" id="2.60.40.10:FF:000612">
    <property type="entry name" value="palladin isoform X1"/>
    <property type="match status" value="1"/>
</dbReference>
<keyword evidence="9" id="KW-1015">Disulfide bond</keyword>
<dbReference type="InterPro" id="IPR003598">
    <property type="entry name" value="Ig_sub2"/>
</dbReference>
<comment type="similarity">
    <text evidence="2">Belongs to the protein kinase superfamily. CAMK Ser/Thr protein kinase family.</text>
</comment>
<keyword evidence="11" id="KW-0393">Immunoglobulin domain</keyword>
<evidence type="ECO:0000256" key="1">
    <source>
        <dbReference type="ARBA" id="ARBA00004204"/>
    </source>
</evidence>
<feature type="domain" description="Ig-like" evidence="13">
    <location>
        <begin position="3372"/>
        <end position="3465"/>
    </location>
</feature>
<keyword evidence="10" id="KW-0514">Muscle protein</keyword>
<dbReference type="SMART" id="SM00409">
    <property type="entry name" value="IG"/>
    <property type="match status" value="35"/>
</dbReference>
<dbReference type="PANTHER" id="PTHR47633:SF4">
    <property type="entry name" value="MYOPALLADIN ISOFORM X1"/>
    <property type="match status" value="1"/>
</dbReference>
<dbReference type="FunFam" id="2.60.40.10:FF:000430">
    <property type="entry name" value="Sallimus, isoform P"/>
    <property type="match status" value="2"/>
</dbReference>
<feature type="compositionally biased region" description="Low complexity" evidence="12">
    <location>
        <begin position="1"/>
        <end position="15"/>
    </location>
</feature>
<dbReference type="FunFam" id="2.60.40.10:FF:001128">
    <property type="entry name" value="Sallimus, isoform P"/>
    <property type="match status" value="1"/>
</dbReference>
<feature type="domain" description="Ig-like" evidence="13">
    <location>
        <begin position="1928"/>
        <end position="2019"/>
    </location>
</feature>
<dbReference type="SUPFAM" id="SSF48726">
    <property type="entry name" value="Immunoglobulin"/>
    <property type="match status" value="35"/>
</dbReference>
<dbReference type="FunFam" id="2.60.40.10:FF:000809">
    <property type="entry name" value="Sallimus, isoform Q"/>
    <property type="match status" value="1"/>
</dbReference>
<dbReference type="GO" id="GO:0040017">
    <property type="term" value="P:positive regulation of locomotion"/>
    <property type="evidence" value="ECO:0007669"/>
    <property type="project" value="UniProtKB-ARBA"/>
</dbReference>
<dbReference type="PANTHER" id="PTHR47633">
    <property type="entry name" value="IMMUNOGLOBULIN"/>
    <property type="match status" value="1"/>
</dbReference>
<organism evidence="14 15">
    <name type="scientific">Polyplax serrata</name>
    <name type="common">Common mouse louse</name>
    <dbReference type="NCBI Taxonomy" id="468196"/>
    <lineage>
        <taxon>Eukaryota</taxon>
        <taxon>Metazoa</taxon>
        <taxon>Ecdysozoa</taxon>
        <taxon>Arthropoda</taxon>
        <taxon>Hexapoda</taxon>
        <taxon>Insecta</taxon>
        <taxon>Pterygota</taxon>
        <taxon>Neoptera</taxon>
        <taxon>Paraneoptera</taxon>
        <taxon>Psocodea</taxon>
        <taxon>Troctomorpha</taxon>
        <taxon>Phthiraptera</taxon>
        <taxon>Anoplura</taxon>
        <taxon>Polyplacidae</taxon>
        <taxon>Polyplax</taxon>
    </lineage>
</organism>
<dbReference type="EMBL" id="JAWJWE010000036">
    <property type="protein sequence ID" value="KAK6628840.1"/>
    <property type="molecule type" value="Genomic_DNA"/>
</dbReference>
<keyword evidence="4" id="KW-0963">Cytoplasm</keyword>
<feature type="domain" description="Ig-like" evidence="13">
    <location>
        <begin position="224"/>
        <end position="312"/>
    </location>
</feature>
<feature type="domain" description="Ig-like" evidence="13">
    <location>
        <begin position="1794"/>
        <end position="1887"/>
    </location>
</feature>
<dbReference type="InterPro" id="IPR003599">
    <property type="entry name" value="Ig_sub"/>
</dbReference>
<feature type="domain" description="Ig-like" evidence="13">
    <location>
        <begin position="25"/>
        <end position="116"/>
    </location>
</feature>
<dbReference type="FunFam" id="2.60.40.10:FF:000147">
    <property type="entry name" value="Myosin light chain kinase"/>
    <property type="match status" value="1"/>
</dbReference>
<name>A0AAN8P2H6_POLSC</name>
<feature type="domain" description="Ig-like" evidence="13">
    <location>
        <begin position="2593"/>
        <end position="2686"/>
    </location>
</feature>
<reference evidence="14 15" key="1">
    <citation type="submission" date="2023-10" db="EMBL/GenBank/DDBJ databases">
        <title>Genomes of two closely related lineages of the louse Polyplax serrata with different host specificities.</title>
        <authorList>
            <person name="Martinu J."/>
            <person name="Tarabai H."/>
            <person name="Stefka J."/>
            <person name="Hypsa V."/>
        </authorList>
    </citation>
    <scope>NUCLEOTIDE SEQUENCE [LARGE SCALE GENOMIC DNA]</scope>
    <source>
        <strain evidence="14">HR10_N</strain>
    </source>
</reference>
<evidence type="ECO:0000256" key="6">
    <source>
        <dbReference type="ARBA" id="ARBA00022741"/>
    </source>
</evidence>
<feature type="compositionally biased region" description="Polar residues" evidence="12">
    <location>
        <begin position="225"/>
        <end position="235"/>
    </location>
</feature>